<evidence type="ECO:0008006" key="3">
    <source>
        <dbReference type="Google" id="ProtNLM"/>
    </source>
</evidence>
<evidence type="ECO:0000313" key="1">
    <source>
        <dbReference type="EMBL" id="MDT0552707.1"/>
    </source>
</evidence>
<evidence type="ECO:0000313" key="2">
    <source>
        <dbReference type="Proteomes" id="UP001252186"/>
    </source>
</evidence>
<accession>A0ABU2Y4S9</accession>
<comment type="caution">
    <text evidence="1">The sequence shown here is derived from an EMBL/GenBank/DDBJ whole genome shotgun (WGS) entry which is preliminary data.</text>
</comment>
<dbReference type="RefSeq" id="WP_311592632.1">
    <property type="nucleotide sequence ID" value="NZ_JAVRHV010000002.1"/>
</dbReference>
<name>A0ABU2Y4S9_9FLAO</name>
<keyword evidence="2" id="KW-1185">Reference proteome</keyword>
<proteinExistence type="predicted"/>
<sequence length="160" mass="18493">MKYLILLVAISFVSCTDRIQFDRDKETKVILQLHNAQRGYHFDKDSISFANQLSENFVSVNRGIISKPKKSETIARYNSYFSSVEFVKWDDVTKPIIKFSENGTLAYTIVDKIVKVAYKDQTGKTIEDETHFAWTAIYKKYGNEWKIDAVISTEKPSDTE</sequence>
<dbReference type="Proteomes" id="UP001252186">
    <property type="component" value="Unassembled WGS sequence"/>
</dbReference>
<protein>
    <recommendedName>
        <fullName evidence="3">Nuclear transport factor 2 family protein</fullName>
    </recommendedName>
</protein>
<reference evidence="1 2" key="1">
    <citation type="submission" date="2023-09" db="EMBL/GenBank/DDBJ databases">
        <authorList>
            <person name="Rey-Velasco X."/>
        </authorList>
    </citation>
    <scope>NUCLEOTIDE SEQUENCE [LARGE SCALE GENOMIC DNA]</scope>
    <source>
        <strain evidence="1 2">P050</strain>
    </source>
</reference>
<organism evidence="1 2">
    <name type="scientific">Urechidicola vernalis</name>
    <dbReference type="NCBI Taxonomy" id="3075600"/>
    <lineage>
        <taxon>Bacteria</taxon>
        <taxon>Pseudomonadati</taxon>
        <taxon>Bacteroidota</taxon>
        <taxon>Flavobacteriia</taxon>
        <taxon>Flavobacteriales</taxon>
        <taxon>Flavobacteriaceae</taxon>
        <taxon>Urechidicola</taxon>
    </lineage>
</organism>
<dbReference type="PROSITE" id="PS51257">
    <property type="entry name" value="PROKAR_LIPOPROTEIN"/>
    <property type="match status" value="1"/>
</dbReference>
<dbReference type="EMBL" id="JAVRHV010000002">
    <property type="protein sequence ID" value="MDT0552707.1"/>
    <property type="molecule type" value="Genomic_DNA"/>
</dbReference>
<gene>
    <name evidence="1" type="ORF">RM519_05560</name>
</gene>